<gene>
    <name evidence="1" type="ORF">CYNAS_LOCUS22184</name>
</gene>
<dbReference type="AlphaFoldDB" id="A0AA36HG79"/>
<dbReference type="SUPFAM" id="SSF52540">
    <property type="entry name" value="P-loop containing nucleoside triphosphate hydrolases"/>
    <property type="match status" value="1"/>
</dbReference>
<dbReference type="PROSITE" id="PS51419">
    <property type="entry name" value="RAB"/>
    <property type="match status" value="1"/>
</dbReference>
<dbReference type="GO" id="GO:0003924">
    <property type="term" value="F:GTPase activity"/>
    <property type="evidence" value="ECO:0007669"/>
    <property type="project" value="InterPro"/>
</dbReference>
<sequence length="161" mass="18585">MNKKRLRRARREEQKILRQDRYGVMNRVYYKDAHGAVVVVDGTRERTKEGAVRWKNDLDQKVVLQDGGQIPAVLVINKCDLDVTIKDSEIKDFKEQNGFIEVIKASAKENYGIEEALNTVMKKILANEMNGQYDVPFASLEGHVRLENNTRQQNKKRFGCC</sequence>
<evidence type="ECO:0000313" key="1">
    <source>
        <dbReference type="EMBL" id="CAJ0610201.1"/>
    </source>
</evidence>
<dbReference type="Gene3D" id="3.40.50.300">
    <property type="entry name" value="P-loop containing nucleotide triphosphate hydrolases"/>
    <property type="match status" value="1"/>
</dbReference>
<comment type="caution">
    <text evidence="1">The sequence shown here is derived from an EMBL/GenBank/DDBJ whole genome shotgun (WGS) entry which is preliminary data.</text>
</comment>
<dbReference type="PRINTS" id="PR00449">
    <property type="entry name" value="RASTRNSFRMNG"/>
</dbReference>
<dbReference type="InterPro" id="IPR001806">
    <property type="entry name" value="Small_GTPase"/>
</dbReference>
<evidence type="ECO:0000313" key="2">
    <source>
        <dbReference type="Proteomes" id="UP001176961"/>
    </source>
</evidence>
<name>A0AA36HG79_CYLNA</name>
<dbReference type="EMBL" id="CATQJL010000326">
    <property type="protein sequence ID" value="CAJ0610201.1"/>
    <property type="molecule type" value="Genomic_DNA"/>
</dbReference>
<dbReference type="PANTHER" id="PTHR47979">
    <property type="entry name" value="DRAB11-RELATED"/>
    <property type="match status" value="1"/>
</dbReference>
<organism evidence="1 2">
    <name type="scientific">Cylicocyclus nassatus</name>
    <name type="common">Nematode worm</name>
    <dbReference type="NCBI Taxonomy" id="53992"/>
    <lineage>
        <taxon>Eukaryota</taxon>
        <taxon>Metazoa</taxon>
        <taxon>Ecdysozoa</taxon>
        <taxon>Nematoda</taxon>
        <taxon>Chromadorea</taxon>
        <taxon>Rhabditida</taxon>
        <taxon>Rhabditina</taxon>
        <taxon>Rhabditomorpha</taxon>
        <taxon>Strongyloidea</taxon>
        <taxon>Strongylidae</taxon>
        <taxon>Cylicocyclus</taxon>
    </lineage>
</organism>
<dbReference type="Pfam" id="PF00071">
    <property type="entry name" value="Ras"/>
    <property type="match status" value="1"/>
</dbReference>
<dbReference type="SMART" id="SM00175">
    <property type="entry name" value="RAB"/>
    <property type="match status" value="1"/>
</dbReference>
<protein>
    <submittedName>
        <fullName evidence="1">Uncharacterized protein</fullName>
    </submittedName>
</protein>
<dbReference type="Proteomes" id="UP001176961">
    <property type="component" value="Unassembled WGS sequence"/>
</dbReference>
<keyword evidence="2" id="KW-1185">Reference proteome</keyword>
<dbReference type="InterPro" id="IPR050209">
    <property type="entry name" value="Rab_GTPases_membrane_traffic"/>
</dbReference>
<dbReference type="GO" id="GO:0005525">
    <property type="term" value="F:GTP binding"/>
    <property type="evidence" value="ECO:0007669"/>
    <property type="project" value="InterPro"/>
</dbReference>
<reference evidence="1" key="1">
    <citation type="submission" date="2023-07" db="EMBL/GenBank/DDBJ databases">
        <authorList>
            <consortium name="CYATHOMIX"/>
        </authorList>
    </citation>
    <scope>NUCLEOTIDE SEQUENCE</scope>
    <source>
        <strain evidence="1">N/A</strain>
    </source>
</reference>
<accession>A0AA36HG79</accession>
<proteinExistence type="predicted"/>
<dbReference type="InterPro" id="IPR027417">
    <property type="entry name" value="P-loop_NTPase"/>
</dbReference>